<evidence type="ECO:0000256" key="3">
    <source>
        <dbReference type="ARBA" id="ARBA00012401"/>
    </source>
</evidence>
<evidence type="ECO:0000256" key="6">
    <source>
        <dbReference type="ARBA" id="ARBA00022692"/>
    </source>
</evidence>
<dbReference type="PANTHER" id="PTHR23255">
    <property type="entry name" value="TRANSFORMING GROWTH FACTOR-BETA RECEPTOR TYPE I AND II"/>
    <property type="match status" value="1"/>
</dbReference>
<reference evidence="16" key="2">
    <citation type="submission" date="2022-06" db="UniProtKB">
        <authorList>
            <consortium name="EnsemblMetazoa"/>
        </authorList>
    </citation>
    <scope>IDENTIFICATION</scope>
    <source>
        <strain evidence="16">DF5081</strain>
    </source>
</reference>
<dbReference type="GO" id="GO:0005524">
    <property type="term" value="F:ATP binding"/>
    <property type="evidence" value="ECO:0007669"/>
    <property type="project" value="UniProtKB-KW"/>
</dbReference>
<dbReference type="Pfam" id="PF00069">
    <property type="entry name" value="Pkinase"/>
    <property type="match status" value="1"/>
</dbReference>
<keyword evidence="6" id="KW-0812">Transmembrane</keyword>
<evidence type="ECO:0000256" key="14">
    <source>
        <dbReference type="SAM" id="MobiDB-lite"/>
    </source>
</evidence>
<evidence type="ECO:0000256" key="1">
    <source>
        <dbReference type="ARBA" id="ARBA00004479"/>
    </source>
</evidence>
<dbReference type="EC" id="2.7.11.30" evidence="3"/>
<evidence type="ECO:0000259" key="15">
    <source>
        <dbReference type="PROSITE" id="PS50011"/>
    </source>
</evidence>
<evidence type="ECO:0000313" key="17">
    <source>
        <dbReference type="Proteomes" id="UP000005237"/>
    </source>
</evidence>
<dbReference type="Proteomes" id="UP000005237">
    <property type="component" value="Unassembled WGS sequence"/>
</dbReference>
<dbReference type="GO" id="GO:0005024">
    <property type="term" value="F:transforming growth factor beta receptor activity"/>
    <property type="evidence" value="ECO:0007669"/>
    <property type="project" value="TreeGrafter"/>
</dbReference>
<accession>A0A8R1I1N2</accession>
<keyword evidence="4" id="KW-0723">Serine/threonine-protein kinase</keyword>
<protein>
    <recommendedName>
        <fullName evidence="3">receptor protein serine/threonine kinase</fullName>
        <ecNumber evidence="3">2.7.11.30</ecNumber>
    </recommendedName>
</protein>
<comment type="similarity">
    <text evidence="2">Belongs to the protein kinase superfamily. TKL Ser/Thr protein kinase family. TGFB receptor subfamily.</text>
</comment>
<organism evidence="16 17">
    <name type="scientific">Caenorhabditis japonica</name>
    <dbReference type="NCBI Taxonomy" id="281687"/>
    <lineage>
        <taxon>Eukaryota</taxon>
        <taxon>Metazoa</taxon>
        <taxon>Ecdysozoa</taxon>
        <taxon>Nematoda</taxon>
        <taxon>Chromadorea</taxon>
        <taxon>Rhabditida</taxon>
        <taxon>Rhabditina</taxon>
        <taxon>Rhabditomorpha</taxon>
        <taxon>Rhabditoidea</taxon>
        <taxon>Rhabditidae</taxon>
        <taxon>Peloderinae</taxon>
        <taxon>Caenorhabditis</taxon>
    </lineage>
</organism>
<dbReference type="EnsemblMetazoa" id="CJA16696.1">
    <property type="protein sequence ID" value="CJA16696.1"/>
    <property type="gene ID" value="WBGene00135899"/>
</dbReference>
<name>A0A8R1I1N2_CAEJA</name>
<dbReference type="InterPro" id="IPR000719">
    <property type="entry name" value="Prot_kinase_dom"/>
</dbReference>
<keyword evidence="13" id="KW-0675">Receptor</keyword>
<evidence type="ECO:0000256" key="4">
    <source>
        <dbReference type="ARBA" id="ARBA00022527"/>
    </source>
</evidence>
<evidence type="ECO:0000256" key="9">
    <source>
        <dbReference type="ARBA" id="ARBA00022777"/>
    </source>
</evidence>
<evidence type="ECO:0000256" key="7">
    <source>
        <dbReference type="ARBA" id="ARBA00022729"/>
    </source>
</evidence>
<keyword evidence="17" id="KW-1185">Reference proteome</keyword>
<keyword evidence="10" id="KW-0067">ATP-binding</keyword>
<evidence type="ECO:0000313" key="16">
    <source>
        <dbReference type="EnsemblMetazoa" id="CJA16696.1"/>
    </source>
</evidence>
<keyword evidence="9" id="KW-0418">Kinase</keyword>
<dbReference type="AlphaFoldDB" id="A0A8R1I1N2"/>
<keyword evidence="12" id="KW-0472">Membrane</keyword>
<sequence>MTACIADFGLARIYNFDISRSDILGQVGTRRYMSPEMLEGATEFTPTAFKAMDVYSMALVMWEVISRTRVSFDDKVPEYEAPYNHLGFNPPVGSMRSHVVQKKERPAWRQEHLEHEHVKELIKIVEWMWEPEAYARITAGCAFSKTWTAVQNAAECSEGYHSGGSTKDMEKVLLAGVENEKKEAKILKPEDIGEMVRYHEFPYDKPHPSANPFKDVCPSPPTIPDLSDLLALGVLQSEPQEEQGRADDLAPSEEEQVFDMTANRLLTDDEKVRVDPSEVVPSVTRASTPTPSGSI</sequence>
<feature type="compositionally biased region" description="Polar residues" evidence="14">
    <location>
        <begin position="284"/>
        <end position="295"/>
    </location>
</feature>
<evidence type="ECO:0000256" key="8">
    <source>
        <dbReference type="ARBA" id="ARBA00022741"/>
    </source>
</evidence>
<evidence type="ECO:0000256" key="10">
    <source>
        <dbReference type="ARBA" id="ARBA00022840"/>
    </source>
</evidence>
<dbReference type="GO" id="GO:0005886">
    <property type="term" value="C:plasma membrane"/>
    <property type="evidence" value="ECO:0007669"/>
    <property type="project" value="TreeGrafter"/>
</dbReference>
<keyword evidence="11" id="KW-1133">Transmembrane helix</keyword>
<dbReference type="InterPro" id="IPR000333">
    <property type="entry name" value="TGFB_receptor"/>
</dbReference>
<dbReference type="SUPFAM" id="SSF56112">
    <property type="entry name" value="Protein kinase-like (PK-like)"/>
    <property type="match status" value="1"/>
</dbReference>
<feature type="region of interest" description="Disordered" evidence="14">
    <location>
        <begin position="275"/>
        <end position="295"/>
    </location>
</feature>
<reference evidence="17" key="1">
    <citation type="submission" date="2010-08" db="EMBL/GenBank/DDBJ databases">
        <authorList>
            <consortium name="Caenorhabditis japonica Sequencing Consortium"/>
            <person name="Wilson R.K."/>
        </authorList>
    </citation>
    <scope>NUCLEOTIDE SEQUENCE [LARGE SCALE GENOMIC DNA]</scope>
    <source>
        <strain evidence="17">DF5081</strain>
    </source>
</reference>
<proteinExistence type="inferred from homology"/>
<dbReference type="Gene3D" id="1.10.510.10">
    <property type="entry name" value="Transferase(Phosphotransferase) domain 1"/>
    <property type="match status" value="1"/>
</dbReference>
<evidence type="ECO:0000256" key="11">
    <source>
        <dbReference type="ARBA" id="ARBA00022989"/>
    </source>
</evidence>
<dbReference type="PANTHER" id="PTHR23255:SF100">
    <property type="entry name" value="RECEPTOR PROTEIN SERINE_THREONINE KINASE"/>
    <property type="match status" value="1"/>
</dbReference>
<dbReference type="PROSITE" id="PS50011">
    <property type="entry name" value="PROTEIN_KINASE_DOM"/>
    <property type="match status" value="1"/>
</dbReference>
<evidence type="ECO:0000256" key="2">
    <source>
        <dbReference type="ARBA" id="ARBA00009605"/>
    </source>
</evidence>
<evidence type="ECO:0000256" key="5">
    <source>
        <dbReference type="ARBA" id="ARBA00022679"/>
    </source>
</evidence>
<feature type="domain" description="Protein kinase" evidence="15">
    <location>
        <begin position="1"/>
        <end position="148"/>
    </location>
</feature>
<comment type="subcellular location">
    <subcellularLocation>
        <location evidence="1">Membrane</location>
        <topology evidence="1">Single-pass type I membrane protein</topology>
    </subcellularLocation>
</comment>
<dbReference type="GO" id="GO:0030509">
    <property type="term" value="P:BMP signaling pathway"/>
    <property type="evidence" value="ECO:0007669"/>
    <property type="project" value="TreeGrafter"/>
</dbReference>
<keyword evidence="5" id="KW-0808">Transferase</keyword>
<dbReference type="InterPro" id="IPR011009">
    <property type="entry name" value="Kinase-like_dom_sf"/>
</dbReference>
<evidence type="ECO:0000256" key="12">
    <source>
        <dbReference type="ARBA" id="ARBA00023136"/>
    </source>
</evidence>
<dbReference type="GO" id="GO:0043235">
    <property type="term" value="C:receptor complex"/>
    <property type="evidence" value="ECO:0007669"/>
    <property type="project" value="TreeGrafter"/>
</dbReference>
<keyword evidence="8" id="KW-0547">Nucleotide-binding</keyword>
<evidence type="ECO:0000256" key="13">
    <source>
        <dbReference type="ARBA" id="ARBA00023170"/>
    </source>
</evidence>
<keyword evidence="7" id="KW-0732">Signal</keyword>